<dbReference type="Pfam" id="PF03946">
    <property type="entry name" value="Ribosomal_L11_N"/>
    <property type="match status" value="1"/>
</dbReference>
<evidence type="ECO:0000256" key="3">
    <source>
        <dbReference type="ARBA" id="ARBA00023274"/>
    </source>
</evidence>
<keyword evidence="3" id="KW-0687">Ribonucleoprotein</keyword>
<evidence type="ECO:0000256" key="2">
    <source>
        <dbReference type="ARBA" id="ARBA00022980"/>
    </source>
</evidence>
<dbReference type="AlphaFoldDB" id="A0A8J6ABH9"/>
<dbReference type="Gene3D" id="3.30.1550.10">
    <property type="entry name" value="Ribosomal protein L11/L12, N-terminal domain"/>
    <property type="match status" value="1"/>
</dbReference>
<keyword evidence="6" id="KW-1185">Reference proteome</keyword>
<organism evidence="5 6">
    <name type="scientific">Galemys pyrenaicus</name>
    <name type="common">Iberian desman</name>
    <name type="synonym">Pyrenean desman</name>
    <dbReference type="NCBI Taxonomy" id="202257"/>
    <lineage>
        <taxon>Eukaryota</taxon>
        <taxon>Metazoa</taxon>
        <taxon>Chordata</taxon>
        <taxon>Craniata</taxon>
        <taxon>Vertebrata</taxon>
        <taxon>Euteleostomi</taxon>
        <taxon>Mammalia</taxon>
        <taxon>Eutheria</taxon>
        <taxon>Laurasiatheria</taxon>
        <taxon>Eulipotyphla</taxon>
        <taxon>Talpidae</taxon>
        <taxon>Galemys</taxon>
    </lineage>
</organism>
<dbReference type="GO" id="GO:0005840">
    <property type="term" value="C:ribosome"/>
    <property type="evidence" value="ECO:0007669"/>
    <property type="project" value="UniProtKB-KW"/>
</dbReference>
<evidence type="ECO:0000313" key="6">
    <source>
        <dbReference type="Proteomes" id="UP000700334"/>
    </source>
</evidence>
<dbReference type="InterPro" id="IPR020784">
    <property type="entry name" value="Ribosomal_uL11_N"/>
</dbReference>
<evidence type="ECO:0000256" key="1">
    <source>
        <dbReference type="ARBA" id="ARBA00010537"/>
    </source>
</evidence>
<dbReference type="EMBL" id="JAGFMF010011752">
    <property type="protein sequence ID" value="KAG8514210.1"/>
    <property type="molecule type" value="Genomic_DNA"/>
</dbReference>
<dbReference type="Proteomes" id="UP000700334">
    <property type="component" value="Unassembled WGS sequence"/>
</dbReference>
<protein>
    <submittedName>
        <fullName evidence="5">60S ribosomal protein L12</fullName>
    </submittedName>
</protein>
<accession>A0A8J6ABH9</accession>
<gene>
    <name evidence="5" type="ORF">J0S82_003810</name>
</gene>
<dbReference type="GO" id="GO:1990904">
    <property type="term" value="C:ribonucleoprotein complex"/>
    <property type="evidence" value="ECO:0007669"/>
    <property type="project" value="UniProtKB-KW"/>
</dbReference>
<comment type="caution">
    <text evidence="5">The sequence shown here is derived from an EMBL/GenBank/DDBJ whole genome shotgun (WGS) entry which is preliminary data.</text>
</comment>
<dbReference type="InterPro" id="IPR036796">
    <property type="entry name" value="Ribosomal_uL11_N_sf"/>
</dbReference>
<reference evidence="5" key="1">
    <citation type="journal article" date="2021" name="Evol. Appl.">
        <title>The genome of the Pyrenean desman and the effects of bottlenecks and inbreeding on the genomic landscape of an endangered species.</title>
        <authorList>
            <person name="Escoda L."/>
            <person name="Castresana J."/>
        </authorList>
    </citation>
    <scope>NUCLEOTIDE SEQUENCE</scope>
    <source>
        <strain evidence="5">IBE-C5619</strain>
    </source>
</reference>
<proteinExistence type="inferred from homology"/>
<sequence length="133" mass="14311">RGSHREVGTKFSLAPKIGNLDLSPQKVSDDFSKATSDWKDLRMTAKICMAGRMAQEQGTAKSQKEAGKHQAQRNCLFDETVIIAPCGSALNSLAPLTRSWGHQSPGATMWTGGLYPVSFVDDLNSGKVECPAS</sequence>
<evidence type="ECO:0000259" key="4">
    <source>
        <dbReference type="Pfam" id="PF03946"/>
    </source>
</evidence>
<evidence type="ECO:0000313" key="5">
    <source>
        <dbReference type="EMBL" id="KAG8514210.1"/>
    </source>
</evidence>
<name>A0A8J6ABH9_GALPY</name>
<keyword evidence="2 5" id="KW-0689">Ribosomal protein</keyword>
<feature type="non-terminal residue" evidence="5">
    <location>
        <position position="133"/>
    </location>
</feature>
<feature type="domain" description="Large ribosomal subunit protein uL11 N-terminal" evidence="4">
    <location>
        <begin position="10"/>
        <end position="47"/>
    </location>
</feature>
<dbReference type="SUPFAM" id="SSF54747">
    <property type="entry name" value="Ribosomal L11/L12e N-terminal domain"/>
    <property type="match status" value="1"/>
</dbReference>
<comment type="similarity">
    <text evidence="1">Belongs to the universal ribosomal protein uL11 family.</text>
</comment>